<protein>
    <recommendedName>
        <fullName evidence="6">Acid phosphatase</fullName>
    </recommendedName>
</protein>
<dbReference type="Proteomes" id="UP000215289">
    <property type="component" value="Unassembled WGS sequence"/>
</dbReference>
<dbReference type="AlphaFoldDB" id="A0A397H8T5"/>
<sequence>MKASLSVALTFLAAIGANAAPSQGNNQGQRGQKGQSPSKGQTGPNGEPYVPGKWFDRFFMLIGENMDIWDVEAQPTFANLWKQAPNGRLLANYYGPNYWDHIAASTFGWNSDTPANVTGADSYNIIDVLEEKGISWGGYAEDYPLTQGCYIPYAPEYANGTEVPNSYVRKHFPFISFETIYTNETRCNKLYNANMFWEHLKEGKLPQFVYFVPNLLNDGHNTNASYFANYIQKTWIDTFYHNQYFNERALNYLSVDESGNTTGFNTVPGDNNNHIYAAIWGDAIENRDTYDKYDFVRYNHSSITATLEMNWFGKTGMLGRNDTYAPVFALPYDGQN</sequence>
<evidence type="ECO:0000313" key="4">
    <source>
        <dbReference type="EMBL" id="RLL96945.1"/>
    </source>
</evidence>
<evidence type="ECO:0008006" key="6">
    <source>
        <dbReference type="Google" id="ProtNLM"/>
    </source>
</evidence>
<dbReference type="GO" id="GO:0016788">
    <property type="term" value="F:hydrolase activity, acting on ester bonds"/>
    <property type="evidence" value="ECO:0007669"/>
    <property type="project" value="InterPro"/>
</dbReference>
<feature type="chain" id="PRO_5043166650" description="Acid phosphatase" evidence="3">
    <location>
        <begin position="20"/>
        <end position="336"/>
    </location>
</feature>
<name>A0A397H8T5_9EURO</name>
<keyword evidence="1" id="KW-0378">Hydrolase</keyword>
<dbReference type="EMBL" id="NIDN02000094">
    <property type="protein sequence ID" value="RLL96945.1"/>
    <property type="molecule type" value="Genomic_DNA"/>
</dbReference>
<dbReference type="PANTHER" id="PTHR31956">
    <property type="entry name" value="NON-SPECIFIC PHOSPHOLIPASE C4-RELATED"/>
    <property type="match status" value="1"/>
</dbReference>
<comment type="caution">
    <text evidence="4">The sequence shown here is derived from an EMBL/GenBank/DDBJ whole genome shotgun (WGS) entry which is preliminary data.</text>
</comment>
<dbReference type="Pfam" id="PF04185">
    <property type="entry name" value="Phosphoesterase"/>
    <property type="match status" value="1"/>
</dbReference>
<dbReference type="InterPro" id="IPR007312">
    <property type="entry name" value="Phosphoesterase"/>
</dbReference>
<dbReference type="OrthoDB" id="5135119at2759"/>
<feature type="region of interest" description="Disordered" evidence="2">
    <location>
        <begin position="20"/>
        <end position="49"/>
    </location>
</feature>
<dbReference type="STRING" id="1245748.A0A397H8T5"/>
<evidence type="ECO:0000256" key="3">
    <source>
        <dbReference type="SAM" id="SignalP"/>
    </source>
</evidence>
<keyword evidence="5" id="KW-1185">Reference proteome</keyword>
<evidence type="ECO:0000256" key="1">
    <source>
        <dbReference type="ARBA" id="ARBA00022801"/>
    </source>
</evidence>
<feature type="signal peptide" evidence="3">
    <location>
        <begin position="1"/>
        <end position="19"/>
    </location>
</feature>
<reference evidence="4 5" key="1">
    <citation type="submission" date="2018-08" db="EMBL/GenBank/DDBJ databases">
        <title>Draft genome sequences of two Aspergillus turcosus clinical strains isolated from bronchoalveolar lavage fluid: one azole-susceptible and the other azole-resistant.</title>
        <authorList>
            <person name="Parent-Michaud M."/>
            <person name="Dufresne P.J."/>
            <person name="Fournier E."/>
            <person name="Martineau C."/>
            <person name="Moreira S."/>
            <person name="Perkins V."/>
            <person name="De Repentigny L."/>
            <person name="Dufresne S.F."/>
        </authorList>
    </citation>
    <scope>NUCLEOTIDE SEQUENCE [LARGE SCALE GENOMIC DNA]</scope>
    <source>
        <strain evidence="4">HMR AF 1038</strain>
    </source>
</reference>
<evidence type="ECO:0000256" key="2">
    <source>
        <dbReference type="SAM" id="MobiDB-lite"/>
    </source>
</evidence>
<accession>A0A397H8T5</accession>
<dbReference type="PANTHER" id="PTHR31956:SF8">
    <property type="entry name" value="ACID PHOSPHATASE PHOA (AFU_ORTHOLOGUE AFUA_1G03570)"/>
    <property type="match status" value="1"/>
</dbReference>
<feature type="compositionally biased region" description="Low complexity" evidence="2">
    <location>
        <begin position="23"/>
        <end position="35"/>
    </location>
</feature>
<keyword evidence="3" id="KW-0732">Signal</keyword>
<organism evidence="4 5">
    <name type="scientific">Aspergillus turcosus</name>
    <dbReference type="NCBI Taxonomy" id="1245748"/>
    <lineage>
        <taxon>Eukaryota</taxon>
        <taxon>Fungi</taxon>
        <taxon>Dikarya</taxon>
        <taxon>Ascomycota</taxon>
        <taxon>Pezizomycotina</taxon>
        <taxon>Eurotiomycetes</taxon>
        <taxon>Eurotiomycetidae</taxon>
        <taxon>Eurotiales</taxon>
        <taxon>Aspergillaceae</taxon>
        <taxon>Aspergillus</taxon>
        <taxon>Aspergillus subgen. Fumigati</taxon>
    </lineage>
</organism>
<evidence type="ECO:0000313" key="5">
    <source>
        <dbReference type="Proteomes" id="UP000215289"/>
    </source>
</evidence>
<proteinExistence type="predicted"/>
<gene>
    <name evidence="4" type="ORF">CFD26_105815</name>
</gene>
<dbReference type="GO" id="GO:0009395">
    <property type="term" value="P:phospholipid catabolic process"/>
    <property type="evidence" value="ECO:0007669"/>
    <property type="project" value="TreeGrafter"/>
</dbReference>